<dbReference type="SUPFAM" id="SSF111038">
    <property type="entry name" value="YjbQ-like"/>
    <property type="match status" value="1"/>
</dbReference>
<dbReference type="PANTHER" id="PTHR30615">
    <property type="entry name" value="UNCHARACTERIZED PROTEIN YJBQ-RELATED"/>
    <property type="match status" value="1"/>
</dbReference>
<dbReference type="PROSITE" id="PS01314">
    <property type="entry name" value="UPF0047"/>
    <property type="match status" value="1"/>
</dbReference>
<evidence type="ECO:0008006" key="3">
    <source>
        <dbReference type="Google" id="ProtNLM"/>
    </source>
</evidence>
<organism evidence="1 2">
    <name type="scientific">Ensete ventricosum</name>
    <name type="common">Abyssinian banana</name>
    <name type="synonym">Musa ensete</name>
    <dbReference type="NCBI Taxonomy" id="4639"/>
    <lineage>
        <taxon>Eukaryota</taxon>
        <taxon>Viridiplantae</taxon>
        <taxon>Streptophyta</taxon>
        <taxon>Embryophyta</taxon>
        <taxon>Tracheophyta</taxon>
        <taxon>Spermatophyta</taxon>
        <taxon>Magnoliopsida</taxon>
        <taxon>Liliopsida</taxon>
        <taxon>Zingiberales</taxon>
        <taxon>Musaceae</taxon>
        <taxon>Ensete</taxon>
    </lineage>
</organism>
<sequence>MLHTLRPHPFILFFALGIGYHEKLLREVMQAASFAVFSSAPSSPAFLRLGSHKGNSVVATAIGNPTTESMAAKWAQKTVVIPPQRRGCHLITSKILKEIEQDLSGFKCGLAHLFLQHTSASLTINENYDPDVQDDTETFLSHIVPEGRSAPWKHTLEGPDDMPAHIKSSMFGCSLTIPITDGRLNMGTWQGIWLCEHRDHATARKVVVTLNGM</sequence>
<dbReference type="NCBIfam" id="TIGR00149">
    <property type="entry name" value="TIGR00149_YjbQ"/>
    <property type="match status" value="1"/>
</dbReference>
<comment type="caution">
    <text evidence="1">The sequence shown here is derived from an EMBL/GenBank/DDBJ whole genome shotgun (WGS) entry which is preliminary data.</text>
</comment>
<evidence type="ECO:0000313" key="2">
    <source>
        <dbReference type="Proteomes" id="UP001222027"/>
    </source>
</evidence>
<keyword evidence="2" id="KW-1185">Reference proteome</keyword>
<dbReference type="EMBL" id="JAQQAF010000003">
    <property type="protein sequence ID" value="KAJ8499450.1"/>
    <property type="molecule type" value="Genomic_DNA"/>
</dbReference>
<reference evidence="1 2" key="1">
    <citation type="submission" date="2022-12" db="EMBL/GenBank/DDBJ databases">
        <title>Chromosome-scale assembly of the Ensete ventricosum genome.</title>
        <authorList>
            <person name="Dussert Y."/>
            <person name="Stocks J."/>
            <person name="Wendawek A."/>
            <person name="Woldeyes F."/>
            <person name="Nichols R.A."/>
            <person name="Borrell J.S."/>
        </authorList>
    </citation>
    <scope>NUCLEOTIDE SEQUENCE [LARGE SCALE GENOMIC DNA]</scope>
    <source>
        <strain evidence="2">cv. Maze</strain>
        <tissue evidence="1">Seeds</tissue>
    </source>
</reference>
<dbReference type="FunFam" id="2.60.120.460:FF:000002">
    <property type="entry name" value="Secondary thiamine-phosphate synthase enzyme"/>
    <property type="match status" value="1"/>
</dbReference>
<dbReference type="Proteomes" id="UP001222027">
    <property type="component" value="Unassembled WGS sequence"/>
</dbReference>
<dbReference type="InterPro" id="IPR035917">
    <property type="entry name" value="YjbQ-like_sf"/>
</dbReference>
<proteinExistence type="predicted"/>
<evidence type="ECO:0000313" key="1">
    <source>
        <dbReference type="EMBL" id="KAJ8499450.1"/>
    </source>
</evidence>
<name>A0AAV8PT31_ENSVE</name>
<dbReference type="InterPro" id="IPR001602">
    <property type="entry name" value="UPF0047_YjbQ-like"/>
</dbReference>
<protein>
    <recommendedName>
        <fullName evidence="3">Secondary thiamine-phosphate synthase enzyme</fullName>
    </recommendedName>
</protein>
<dbReference type="AlphaFoldDB" id="A0AAV8PT31"/>
<gene>
    <name evidence="1" type="ORF">OPV22_010002</name>
</gene>
<accession>A0AAV8PT31</accession>
<dbReference type="Pfam" id="PF01894">
    <property type="entry name" value="YjbQ"/>
    <property type="match status" value="1"/>
</dbReference>
<dbReference type="PANTHER" id="PTHR30615:SF16">
    <property type="entry name" value="SECONDARY THIAMINE-PHOSPHATE SYNTHASE ENZYME"/>
    <property type="match status" value="1"/>
</dbReference>
<dbReference type="Gene3D" id="2.60.120.460">
    <property type="entry name" value="YjbQ-like"/>
    <property type="match status" value="1"/>
</dbReference>